<evidence type="ECO:0000313" key="1">
    <source>
        <dbReference type="EMBL" id="AFK68708.1"/>
    </source>
</evidence>
<accession>I3UT87</accession>
<proteinExistence type="predicted"/>
<dbReference type="HOGENOM" id="CLU_3295231_0_0_6"/>
<gene>
    <name evidence="1" type="ORF">YSA_03596</name>
</gene>
<organism evidence="1 2">
    <name type="scientific">Pseudomonas putida ND6</name>
    <dbReference type="NCBI Taxonomy" id="231023"/>
    <lineage>
        <taxon>Bacteria</taxon>
        <taxon>Pseudomonadati</taxon>
        <taxon>Pseudomonadota</taxon>
        <taxon>Gammaproteobacteria</taxon>
        <taxon>Pseudomonadales</taxon>
        <taxon>Pseudomonadaceae</taxon>
        <taxon>Pseudomonas</taxon>
    </lineage>
</organism>
<dbReference type="KEGG" id="ppi:YSA_03596"/>
<reference evidence="1 2" key="1">
    <citation type="journal article" date="2012" name="J. Bacteriol.">
        <title>Complete Genome Sequence of the Naphthalene-Degrading Pseudomonas putida Strain ND6.</title>
        <authorList>
            <person name="Li S."/>
            <person name="Zhao H."/>
            <person name="Li Y."/>
            <person name="Niu S."/>
            <person name="Cai B."/>
        </authorList>
    </citation>
    <scope>NUCLEOTIDE SEQUENCE [LARGE SCALE GENOMIC DNA]</scope>
    <source>
        <strain evidence="1 2">ND6</strain>
    </source>
</reference>
<dbReference type="AlphaFoldDB" id="I3UT87"/>
<dbReference type="Proteomes" id="UP000005268">
    <property type="component" value="Chromosome"/>
</dbReference>
<evidence type="ECO:0000313" key="2">
    <source>
        <dbReference type="Proteomes" id="UP000005268"/>
    </source>
</evidence>
<sequence>MQGTTQGVALWNRGKTHSLAPCRGSAGWPVIRPSLYAERE</sequence>
<name>I3UT87_PSEPU</name>
<protein>
    <submittedName>
        <fullName evidence="1">Uncharacterized protein</fullName>
    </submittedName>
</protein>
<dbReference type="EMBL" id="CP003588">
    <property type="protein sequence ID" value="AFK68708.1"/>
    <property type="molecule type" value="Genomic_DNA"/>
</dbReference>